<evidence type="ECO:0000313" key="3">
    <source>
        <dbReference type="Proteomes" id="UP000252172"/>
    </source>
</evidence>
<dbReference type="AlphaFoldDB" id="A0A368N393"/>
<feature type="chain" id="PRO_5017074593" description="DUF2946 domain-containing protein" evidence="1">
    <location>
        <begin position="23"/>
        <end position="117"/>
    </location>
</feature>
<keyword evidence="1" id="KW-0732">Signal</keyword>
<dbReference type="OrthoDB" id="1259050at2"/>
<protein>
    <recommendedName>
        <fullName evidence="4">DUF2946 domain-containing protein</fullName>
    </recommendedName>
</protein>
<dbReference type="RefSeq" id="WP_114302451.1">
    <property type="nucleotide sequence ID" value="NZ_QPIE01000001.1"/>
</dbReference>
<accession>A0A368N393</accession>
<comment type="caution">
    <text evidence="2">The sequence shown here is derived from an EMBL/GenBank/DDBJ whole genome shotgun (WGS) entry which is preliminary data.</text>
</comment>
<dbReference type="EMBL" id="QPIE01000001">
    <property type="protein sequence ID" value="RCU44676.1"/>
    <property type="molecule type" value="Genomic_DNA"/>
</dbReference>
<evidence type="ECO:0000256" key="1">
    <source>
        <dbReference type="SAM" id="SignalP"/>
    </source>
</evidence>
<keyword evidence="3" id="KW-1185">Reference proteome</keyword>
<evidence type="ECO:0008006" key="4">
    <source>
        <dbReference type="Google" id="ProtNLM"/>
    </source>
</evidence>
<sequence>MKAVKKNSKLLNIFFLGMYLFAAFFAAGFHHHGNTEESSSTKSSDIYGYSEAGNHTETAGCYSCHLLHHNITTVPQEFRFHVAQPLFFTEEHYAFERYFSNPERHTPPLRGPPSSFI</sequence>
<feature type="signal peptide" evidence="1">
    <location>
        <begin position="1"/>
        <end position="22"/>
    </location>
</feature>
<gene>
    <name evidence="2" type="ORF">DQ356_00125</name>
</gene>
<proteinExistence type="predicted"/>
<evidence type="ECO:0000313" key="2">
    <source>
        <dbReference type="EMBL" id="RCU44676.1"/>
    </source>
</evidence>
<name>A0A368N393_9FLAO</name>
<dbReference type="Proteomes" id="UP000252172">
    <property type="component" value="Unassembled WGS sequence"/>
</dbReference>
<reference evidence="2 3" key="1">
    <citation type="submission" date="2018-07" db="EMBL/GenBank/DDBJ databases">
        <title>Chryseobacterium lacus sp. nov., isolated from lake water.</title>
        <authorList>
            <person name="Li C.-M."/>
        </authorList>
    </citation>
    <scope>NUCLEOTIDE SEQUENCE [LARGE SCALE GENOMIC DNA]</scope>
    <source>
        <strain evidence="2 3">YLOS41</strain>
    </source>
</reference>
<organism evidence="2 3">
    <name type="scientific">Chryseobacterium lacus</name>
    <dbReference type="NCBI Taxonomy" id="2058346"/>
    <lineage>
        <taxon>Bacteria</taxon>
        <taxon>Pseudomonadati</taxon>
        <taxon>Bacteroidota</taxon>
        <taxon>Flavobacteriia</taxon>
        <taxon>Flavobacteriales</taxon>
        <taxon>Weeksellaceae</taxon>
        <taxon>Chryseobacterium group</taxon>
        <taxon>Chryseobacterium</taxon>
    </lineage>
</organism>